<dbReference type="RefSeq" id="WP_006782662.1">
    <property type="nucleotide sequence ID" value="NZ_CP040506.1"/>
</dbReference>
<dbReference type="OrthoDB" id="9773459at2"/>
<dbReference type="Gene3D" id="2.30.330.10">
    <property type="entry name" value="SpoA-like"/>
    <property type="match status" value="1"/>
</dbReference>
<dbReference type="GO" id="GO:0003774">
    <property type="term" value="F:cytoskeletal motor activity"/>
    <property type="evidence" value="ECO:0007669"/>
    <property type="project" value="InterPro"/>
</dbReference>
<keyword evidence="3" id="KW-1003">Cell membrane</keyword>
<dbReference type="GO" id="GO:0071973">
    <property type="term" value="P:bacterial-type flagellum-dependent cell motility"/>
    <property type="evidence" value="ECO:0007669"/>
    <property type="project" value="InterPro"/>
</dbReference>
<dbReference type="InterPro" id="IPR001172">
    <property type="entry name" value="FliN_T3SS_HrcQb"/>
</dbReference>
<name>G5IME6_9FIRM</name>
<feature type="region of interest" description="Disordered" evidence="7">
    <location>
        <begin position="257"/>
        <end position="315"/>
    </location>
</feature>
<evidence type="ECO:0000256" key="3">
    <source>
        <dbReference type="ARBA" id="ARBA00022475"/>
    </source>
</evidence>
<evidence type="ECO:0000256" key="2">
    <source>
        <dbReference type="ARBA" id="ARBA00009226"/>
    </source>
</evidence>
<dbReference type="Gene3D" id="3.40.1550.10">
    <property type="entry name" value="CheC-like"/>
    <property type="match status" value="1"/>
</dbReference>
<sequence length="411" mass="46036">MAREQEGQEARNKAKREMFDELMKLHAKAAEKSLSSLLKTEIQITDAKIQVKTVRNVDYNILEPAIMVQNNLTSKSDEDVAGNMVFILRQRDMQVFLNQLMGIEELPEPDFEFDDTALSAVEEVMNQMVSDSVASMAAYLEDDMSSSACNLILSEGPDTFGEVIGEEPGASTFVIRYRIRIKDVLDSEFMECISATAIASINQEITYKQEADEEPEEEELEEEEPEEEVDEEEEYLDDDLDDSDVGEYLDEDIDYVGGYEDLEPPKKSVRKTQPARQPVKPPVKQTVKQTAKKPVPPKKTQPAVQKQAAAPSGKKKVELWHSQTIHENLGLIMDVPLKVSVEIGRTKRRLKDVLNFGNGMVVELDKQADAPVDIIVNGQLIARGEVVVIDDNFGVRISEIVNTRSIIGNGE</sequence>
<keyword evidence="5" id="KW-0283">Flagellar rotation</keyword>
<comment type="similarity">
    <text evidence="2">Belongs to the FliN/MopA/SpaO family.</text>
</comment>
<feature type="compositionally biased region" description="Acidic residues" evidence="7">
    <location>
        <begin position="211"/>
        <end position="244"/>
    </location>
</feature>
<dbReference type="InterPro" id="IPR001543">
    <property type="entry name" value="FliN-like_C"/>
</dbReference>
<reference evidence="9 10" key="1">
    <citation type="submission" date="2011-08" db="EMBL/GenBank/DDBJ databases">
        <title>The Genome Sequence of Clostridium hathewayi WAL-18680.</title>
        <authorList>
            <consortium name="The Broad Institute Genome Sequencing Platform"/>
            <person name="Earl A."/>
            <person name="Ward D."/>
            <person name="Feldgarden M."/>
            <person name="Gevers D."/>
            <person name="Finegold S.M."/>
            <person name="Summanen P.H."/>
            <person name="Molitoris D.R."/>
            <person name="Song M."/>
            <person name="Daigneault M."/>
            <person name="Allen-Vercoe E."/>
            <person name="Young S.K."/>
            <person name="Zeng Q."/>
            <person name="Gargeya S."/>
            <person name="Fitzgerald M."/>
            <person name="Haas B."/>
            <person name="Abouelleil A."/>
            <person name="Alvarado L."/>
            <person name="Arachchi H.M."/>
            <person name="Berlin A."/>
            <person name="Brown A."/>
            <person name="Chapman S.B."/>
            <person name="Chen Z."/>
            <person name="Dunbar C."/>
            <person name="Freedman E."/>
            <person name="Gearin G."/>
            <person name="Gellesch M."/>
            <person name="Goldberg J."/>
            <person name="Griggs A."/>
            <person name="Gujja S."/>
            <person name="Heiman D."/>
            <person name="Howarth C."/>
            <person name="Larson L."/>
            <person name="Lui A."/>
            <person name="MacDonald P.J.P."/>
            <person name="Montmayeur A."/>
            <person name="Murphy C."/>
            <person name="Neiman D."/>
            <person name="Pearson M."/>
            <person name="Priest M."/>
            <person name="Roberts A."/>
            <person name="Saif S."/>
            <person name="Shea T."/>
            <person name="Shenoy N."/>
            <person name="Sisk P."/>
            <person name="Stolte C."/>
            <person name="Sykes S."/>
            <person name="Wortman J."/>
            <person name="Nusbaum C."/>
            <person name="Birren B."/>
        </authorList>
    </citation>
    <scope>NUCLEOTIDE SEQUENCE [LARGE SCALE GENOMIC DNA]</scope>
    <source>
        <strain evidence="9 10">WAL-18680</strain>
    </source>
</reference>
<evidence type="ECO:0000256" key="7">
    <source>
        <dbReference type="SAM" id="MobiDB-lite"/>
    </source>
</evidence>
<feature type="region of interest" description="Disordered" evidence="7">
    <location>
        <begin position="208"/>
        <end position="244"/>
    </location>
</feature>
<evidence type="ECO:0000256" key="1">
    <source>
        <dbReference type="ARBA" id="ARBA00004413"/>
    </source>
</evidence>
<dbReference type="GO" id="GO:0006935">
    <property type="term" value="P:chemotaxis"/>
    <property type="evidence" value="ECO:0007669"/>
    <property type="project" value="UniProtKB-KW"/>
</dbReference>
<evidence type="ECO:0000313" key="10">
    <source>
        <dbReference type="Proteomes" id="UP000005384"/>
    </source>
</evidence>
<keyword evidence="4" id="KW-0145">Chemotaxis</keyword>
<dbReference type="CDD" id="cd17907">
    <property type="entry name" value="FliY_FliN-Y"/>
    <property type="match status" value="1"/>
</dbReference>
<dbReference type="InterPro" id="IPR028976">
    <property type="entry name" value="CheC-like_sf"/>
</dbReference>
<dbReference type="EMBL" id="ADLN01000120">
    <property type="protein sequence ID" value="EHI57565.1"/>
    <property type="molecule type" value="Genomic_DNA"/>
</dbReference>
<comment type="caution">
    <text evidence="9">The sequence shown here is derived from an EMBL/GenBank/DDBJ whole genome shotgun (WGS) entry which is preliminary data.</text>
</comment>
<dbReference type="InterPro" id="IPR036429">
    <property type="entry name" value="SpoA-like_sf"/>
</dbReference>
<dbReference type="PATRIC" id="fig|742737.3.peg.4662"/>
<evidence type="ECO:0000256" key="6">
    <source>
        <dbReference type="ARBA" id="ARBA00023136"/>
    </source>
</evidence>
<evidence type="ECO:0000259" key="8">
    <source>
        <dbReference type="Pfam" id="PF01052"/>
    </source>
</evidence>
<dbReference type="PRINTS" id="PR00956">
    <property type="entry name" value="FLGMOTORFLIN"/>
</dbReference>
<dbReference type="PANTHER" id="PTHR43484:SF1">
    <property type="entry name" value="FLAGELLAR MOTOR SWITCH PROTEIN FLIN"/>
    <property type="match status" value="1"/>
</dbReference>
<dbReference type="GO" id="GO:0009425">
    <property type="term" value="C:bacterial-type flagellum basal body"/>
    <property type="evidence" value="ECO:0007669"/>
    <property type="project" value="InterPro"/>
</dbReference>
<protein>
    <recommendedName>
        <fullName evidence="8">Flagellar motor switch protein FliN-like C-terminal domain-containing protein</fullName>
    </recommendedName>
</protein>
<dbReference type="InterPro" id="IPR051469">
    <property type="entry name" value="FliN/MopA/SpaO"/>
</dbReference>
<proteinExistence type="inferred from homology"/>
<evidence type="ECO:0000313" key="9">
    <source>
        <dbReference type="EMBL" id="EHI57565.1"/>
    </source>
</evidence>
<dbReference type="GO" id="GO:0005886">
    <property type="term" value="C:plasma membrane"/>
    <property type="evidence" value="ECO:0007669"/>
    <property type="project" value="UniProtKB-SubCell"/>
</dbReference>
<evidence type="ECO:0000256" key="5">
    <source>
        <dbReference type="ARBA" id="ARBA00022779"/>
    </source>
</evidence>
<keyword evidence="10" id="KW-1185">Reference proteome</keyword>
<dbReference type="Pfam" id="PF01052">
    <property type="entry name" value="FliMN_C"/>
    <property type="match status" value="1"/>
</dbReference>
<keyword evidence="6" id="KW-0472">Membrane</keyword>
<dbReference type="NCBIfam" id="TIGR02480">
    <property type="entry name" value="fliN"/>
    <property type="match status" value="1"/>
</dbReference>
<gene>
    <name evidence="9" type="ORF">HMPREF9473_04674</name>
</gene>
<dbReference type="AlphaFoldDB" id="G5IME6"/>
<comment type="subcellular location">
    <subcellularLocation>
        <location evidence="1">Cell membrane</location>
        <topology evidence="1">Peripheral membrane protein</topology>
        <orientation evidence="1">Cytoplasmic side</orientation>
    </subcellularLocation>
</comment>
<dbReference type="SUPFAM" id="SSF101801">
    <property type="entry name" value="Surface presentation of antigens (SPOA)"/>
    <property type="match status" value="1"/>
</dbReference>
<dbReference type="Proteomes" id="UP000005384">
    <property type="component" value="Unassembled WGS sequence"/>
</dbReference>
<feature type="domain" description="Flagellar motor switch protein FliN-like C-terminal" evidence="8">
    <location>
        <begin position="332"/>
        <end position="401"/>
    </location>
</feature>
<dbReference type="HOGENOM" id="CLU_033893_0_0_9"/>
<dbReference type="PANTHER" id="PTHR43484">
    <property type="match status" value="1"/>
</dbReference>
<accession>G5IME6</accession>
<organism evidence="9 10">
    <name type="scientific">Hungatella hathewayi WAL-18680</name>
    <dbReference type="NCBI Taxonomy" id="742737"/>
    <lineage>
        <taxon>Bacteria</taxon>
        <taxon>Bacillati</taxon>
        <taxon>Bacillota</taxon>
        <taxon>Clostridia</taxon>
        <taxon>Lachnospirales</taxon>
        <taxon>Lachnospiraceae</taxon>
        <taxon>Hungatella</taxon>
    </lineage>
</organism>
<dbReference type="SUPFAM" id="SSF103039">
    <property type="entry name" value="CheC-like"/>
    <property type="match status" value="1"/>
</dbReference>
<evidence type="ECO:0000256" key="4">
    <source>
        <dbReference type="ARBA" id="ARBA00022500"/>
    </source>
</evidence>
<dbReference type="InterPro" id="IPR012826">
    <property type="entry name" value="FliN"/>
</dbReference>